<dbReference type="EMBL" id="ODYU01011984">
    <property type="protein sequence ID" value="SOQ58039.1"/>
    <property type="molecule type" value="Genomic_DNA"/>
</dbReference>
<reference evidence="2" key="1">
    <citation type="submission" date="2016-07" db="EMBL/GenBank/DDBJ databases">
        <authorList>
            <person name="Bretaudeau A."/>
        </authorList>
    </citation>
    <scope>NUCLEOTIDE SEQUENCE</scope>
    <source>
        <strain evidence="2">Rice</strain>
        <tissue evidence="2">Whole body</tissue>
    </source>
</reference>
<accession>A0A2H1WY98</accession>
<evidence type="ECO:0000313" key="2">
    <source>
        <dbReference type="EMBL" id="SOQ58039.1"/>
    </source>
</evidence>
<feature type="compositionally biased region" description="Basic and acidic residues" evidence="1">
    <location>
        <begin position="119"/>
        <end position="129"/>
    </location>
</feature>
<organism evidence="2">
    <name type="scientific">Spodoptera frugiperda</name>
    <name type="common">Fall armyworm</name>
    <dbReference type="NCBI Taxonomy" id="7108"/>
    <lineage>
        <taxon>Eukaryota</taxon>
        <taxon>Metazoa</taxon>
        <taxon>Ecdysozoa</taxon>
        <taxon>Arthropoda</taxon>
        <taxon>Hexapoda</taxon>
        <taxon>Insecta</taxon>
        <taxon>Pterygota</taxon>
        <taxon>Neoptera</taxon>
        <taxon>Endopterygota</taxon>
        <taxon>Lepidoptera</taxon>
        <taxon>Glossata</taxon>
        <taxon>Ditrysia</taxon>
        <taxon>Noctuoidea</taxon>
        <taxon>Noctuidae</taxon>
        <taxon>Amphipyrinae</taxon>
        <taxon>Spodoptera</taxon>
    </lineage>
</organism>
<name>A0A2H1WY98_SPOFR</name>
<feature type="region of interest" description="Disordered" evidence="1">
    <location>
        <begin position="111"/>
        <end position="130"/>
    </location>
</feature>
<dbReference type="AlphaFoldDB" id="A0A2H1WY98"/>
<sequence>MRNGFALVCYIAMSRNKPLFNFIMNSGEICEMQPVHSVSALLSAALNVCKIIQRCNVQRDVIQYGENESVSNEHANIRLMSTKIHSGGSAVTMRATAGGARGRAAKVGRSRRVQSSSRPHTEAMGRRSPLDGVARFVRSSKILRARGCGAGRGSELRERIFGATHTTRRCTRVPNVATRSTFAQH</sequence>
<gene>
    <name evidence="2" type="ORF">SFRICE_019265</name>
</gene>
<evidence type="ECO:0000256" key="1">
    <source>
        <dbReference type="SAM" id="MobiDB-lite"/>
    </source>
</evidence>
<proteinExistence type="predicted"/>
<protein>
    <submittedName>
        <fullName evidence="2">SFRICE_019265</fullName>
    </submittedName>
</protein>